<evidence type="ECO:0000256" key="1">
    <source>
        <dbReference type="SAM" id="MobiDB-lite"/>
    </source>
</evidence>
<dbReference type="Proteomes" id="UP000624325">
    <property type="component" value="Unassembled WGS sequence"/>
</dbReference>
<proteinExistence type="predicted"/>
<protein>
    <recommendedName>
        <fullName evidence="4">Helix-turn-helix domain-containing protein</fullName>
    </recommendedName>
</protein>
<evidence type="ECO:0008006" key="4">
    <source>
        <dbReference type="Google" id="ProtNLM"/>
    </source>
</evidence>
<keyword evidence="3" id="KW-1185">Reference proteome</keyword>
<feature type="compositionally biased region" description="Basic and acidic residues" evidence="1">
    <location>
        <begin position="149"/>
        <end position="159"/>
    </location>
</feature>
<evidence type="ECO:0000313" key="3">
    <source>
        <dbReference type="Proteomes" id="UP000624325"/>
    </source>
</evidence>
<comment type="caution">
    <text evidence="2">The sequence shown here is derived from an EMBL/GenBank/DDBJ whole genome shotgun (WGS) entry which is preliminary data.</text>
</comment>
<accession>A0ABQ4CAQ5</accession>
<feature type="region of interest" description="Disordered" evidence="1">
    <location>
        <begin position="261"/>
        <end position="296"/>
    </location>
</feature>
<feature type="compositionally biased region" description="Basic and acidic residues" evidence="1">
    <location>
        <begin position="122"/>
        <end position="132"/>
    </location>
</feature>
<feature type="compositionally biased region" description="Low complexity" evidence="1">
    <location>
        <begin position="184"/>
        <end position="208"/>
    </location>
</feature>
<dbReference type="RefSeq" id="WP_203706657.1">
    <property type="nucleotide sequence ID" value="NZ_BAAALU010000001.1"/>
</dbReference>
<organism evidence="2 3">
    <name type="scientific">Asanoa iriomotensis</name>
    <dbReference type="NCBI Taxonomy" id="234613"/>
    <lineage>
        <taxon>Bacteria</taxon>
        <taxon>Bacillati</taxon>
        <taxon>Actinomycetota</taxon>
        <taxon>Actinomycetes</taxon>
        <taxon>Micromonosporales</taxon>
        <taxon>Micromonosporaceae</taxon>
        <taxon>Asanoa</taxon>
    </lineage>
</organism>
<feature type="region of interest" description="Disordered" evidence="1">
    <location>
        <begin position="109"/>
        <end position="208"/>
    </location>
</feature>
<dbReference type="EMBL" id="BONC01000054">
    <property type="protein sequence ID" value="GIF59834.1"/>
    <property type="molecule type" value="Genomic_DNA"/>
</dbReference>
<evidence type="ECO:0000313" key="2">
    <source>
        <dbReference type="EMBL" id="GIF59834.1"/>
    </source>
</evidence>
<sequence length="357" mass="37399">MTAYLAGLAIVRCKEHPRADEIRGTARLVLASMAWFAKTTDDPPVCVASQDDIASTAGVSIRTVHEAQGSLERLGLIVRAGAGARPKNWRPGFRFTVRWHLSLLSSADSAEEQSVARAGQRSSEESAEERAVGRTGSQRVRPTVLPAKSAEEQSAKSAEEQSAESAEYPSDSSRPLGREEGGSDAHAPAPSAGAPGLAPAPSNGPLAGDAISALVREVMAARGDSAEQAQKWIDRRLAASDRPVRNEKAFIRGCLANEAAAKTAKPAKKTAPKKAAAKKAEPAARQTEPPSTPGSSVTLLLMCEATGHEQSATRPAGSVVAAIDPLGPDVATSWGSLRPGRDIRGVDQRVWTVVSRG</sequence>
<reference evidence="2 3" key="1">
    <citation type="submission" date="2021-01" db="EMBL/GenBank/DDBJ databases">
        <title>Whole genome shotgun sequence of Asanoa iriomotensis NBRC 100142.</title>
        <authorList>
            <person name="Komaki H."/>
            <person name="Tamura T."/>
        </authorList>
    </citation>
    <scope>NUCLEOTIDE SEQUENCE [LARGE SCALE GENOMIC DNA]</scope>
    <source>
        <strain evidence="2 3">NBRC 100142</strain>
    </source>
</reference>
<name>A0ABQ4CAQ5_9ACTN</name>
<gene>
    <name evidence="2" type="ORF">Air01nite_59290</name>
</gene>
<feature type="compositionally biased region" description="Basic residues" evidence="1">
    <location>
        <begin position="265"/>
        <end position="277"/>
    </location>
</feature>